<dbReference type="Proteomes" id="UP001499942">
    <property type="component" value="Unassembled WGS sequence"/>
</dbReference>
<sequence length="82" mass="8324">MHYPGTFGPLRAKGLFLREAGPAGLETVNDLWAGPRGATTPAGRGSRCGLSRRLRTPYGGGPLRAWGRGGARAGAGSPPPGA</sequence>
<comment type="caution">
    <text evidence="2">The sequence shown here is derived from an EMBL/GenBank/DDBJ whole genome shotgun (WGS) entry which is preliminary data.</text>
</comment>
<evidence type="ECO:0000256" key="1">
    <source>
        <dbReference type="SAM" id="MobiDB-lite"/>
    </source>
</evidence>
<protein>
    <submittedName>
        <fullName evidence="2">Uncharacterized protein</fullName>
    </submittedName>
</protein>
<reference evidence="3" key="1">
    <citation type="journal article" date="2019" name="Int. J. Syst. Evol. Microbiol.">
        <title>The Global Catalogue of Microorganisms (GCM) 10K type strain sequencing project: providing services to taxonomists for standard genome sequencing and annotation.</title>
        <authorList>
            <consortium name="The Broad Institute Genomics Platform"/>
            <consortium name="The Broad Institute Genome Sequencing Center for Infectious Disease"/>
            <person name="Wu L."/>
            <person name="Ma J."/>
        </authorList>
    </citation>
    <scope>NUCLEOTIDE SEQUENCE [LARGE SCALE GENOMIC DNA]</scope>
    <source>
        <strain evidence="3">JCM 5062</strain>
    </source>
</reference>
<keyword evidence="3" id="KW-1185">Reference proteome</keyword>
<gene>
    <name evidence="2" type="ORF">GCM10010393_29410</name>
</gene>
<feature type="compositionally biased region" description="Gly residues" evidence="1">
    <location>
        <begin position="59"/>
        <end position="73"/>
    </location>
</feature>
<proteinExistence type="predicted"/>
<dbReference type="EMBL" id="BAAASR010000016">
    <property type="protein sequence ID" value="GAA2495509.1"/>
    <property type="molecule type" value="Genomic_DNA"/>
</dbReference>
<feature type="region of interest" description="Disordered" evidence="1">
    <location>
        <begin position="35"/>
        <end position="54"/>
    </location>
</feature>
<feature type="region of interest" description="Disordered" evidence="1">
    <location>
        <begin position="59"/>
        <end position="82"/>
    </location>
</feature>
<evidence type="ECO:0000313" key="3">
    <source>
        <dbReference type="Proteomes" id="UP001499942"/>
    </source>
</evidence>
<name>A0ABP5ZI94_9ACTN</name>
<accession>A0ABP5ZI94</accession>
<organism evidence="2 3">
    <name type="scientific">Streptomyces gobitricini</name>
    <dbReference type="NCBI Taxonomy" id="68211"/>
    <lineage>
        <taxon>Bacteria</taxon>
        <taxon>Bacillati</taxon>
        <taxon>Actinomycetota</taxon>
        <taxon>Actinomycetes</taxon>
        <taxon>Kitasatosporales</taxon>
        <taxon>Streptomycetaceae</taxon>
        <taxon>Streptomyces</taxon>
    </lineage>
</organism>
<evidence type="ECO:0000313" key="2">
    <source>
        <dbReference type="EMBL" id="GAA2495509.1"/>
    </source>
</evidence>